<keyword evidence="10" id="KW-0862">Zinc</keyword>
<evidence type="ECO:0000256" key="12">
    <source>
        <dbReference type="ARBA" id="ARBA00023136"/>
    </source>
</evidence>
<dbReference type="GO" id="GO:0008270">
    <property type="term" value="F:zinc ion binding"/>
    <property type="evidence" value="ECO:0007669"/>
    <property type="project" value="UniProtKB-KW"/>
</dbReference>
<dbReference type="PANTHER" id="PTHR46913">
    <property type="entry name" value="RING-H2 FINGER PROTEIN ATL16"/>
    <property type="match status" value="1"/>
</dbReference>
<keyword evidence="18" id="KW-1185">Reference proteome</keyword>
<dbReference type="PANTHER" id="PTHR46913:SF1">
    <property type="entry name" value="RING-H2 FINGER PROTEIN ATL16"/>
    <property type="match status" value="1"/>
</dbReference>
<reference evidence="17 18" key="1">
    <citation type="submission" date="2019-09" db="EMBL/GenBank/DDBJ databases">
        <title>A chromosome-level genome assembly of the Chinese tupelo Nyssa sinensis.</title>
        <authorList>
            <person name="Yang X."/>
            <person name="Kang M."/>
            <person name="Yang Y."/>
            <person name="Xiong H."/>
            <person name="Wang M."/>
            <person name="Zhang Z."/>
            <person name="Wang Z."/>
            <person name="Wu H."/>
            <person name="Ma T."/>
            <person name="Liu J."/>
            <person name="Xi Z."/>
        </authorList>
    </citation>
    <scope>NUCLEOTIDE SEQUENCE [LARGE SCALE GENOMIC DNA]</scope>
    <source>
        <strain evidence="17">J267</strain>
        <tissue evidence="17">Leaf</tissue>
    </source>
</reference>
<dbReference type="EMBL" id="CM018031">
    <property type="protein sequence ID" value="KAA8549708.1"/>
    <property type="molecule type" value="Genomic_DNA"/>
</dbReference>
<evidence type="ECO:0000256" key="9">
    <source>
        <dbReference type="ARBA" id="ARBA00022786"/>
    </source>
</evidence>
<name>A0A5J5C346_9ASTE</name>
<dbReference type="SUPFAM" id="SSF57850">
    <property type="entry name" value="RING/U-box"/>
    <property type="match status" value="2"/>
</dbReference>
<evidence type="ECO:0000256" key="15">
    <source>
        <dbReference type="SAM" id="Phobius"/>
    </source>
</evidence>
<keyword evidence="5" id="KW-0808">Transferase</keyword>
<dbReference type="InterPro" id="IPR044600">
    <property type="entry name" value="ATL1/ATL16-like"/>
</dbReference>
<dbReference type="AlphaFoldDB" id="A0A5J5C346"/>
<gene>
    <name evidence="17" type="ORF">F0562_001274</name>
</gene>
<organism evidence="17 18">
    <name type="scientific">Nyssa sinensis</name>
    <dbReference type="NCBI Taxonomy" id="561372"/>
    <lineage>
        <taxon>Eukaryota</taxon>
        <taxon>Viridiplantae</taxon>
        <taxon>Streptophyta</taxon>
        <taxon>Embryophyta</taxon>
        <taxon>Tracheophyta</taxon>
        <taxon>Spermatophyta</taxon>
        <taxon>Magnoliopsida</taxon>
        <taxon>eudicotyledons</taxon>
        <taxon>Gunneridae</taxon>
        <taxon>Pentapetalae</taxon>
        <taxon>asterids</taxon>
        <taxon>Cornales</taxon>
        <taxon>Nyssaceae</taxon>
        <taxon>Nyssa</taxon>
    </lineage>
</organism>
<dbReference type="EC" id="2.3.2.27" evidence="4"/>
<evidence type="ECO:0000256" key="13">
    <source>
        <dbReference type="ARBA" id="ARBA00024209"/>
    </source>
</evidence>
<evidence type="ECO:0000256" key="5">
    <source>
        <dbReference type="ARBA" id="ARBA00022679"/>
    </source>
</evidence>
<dbReference type="Gene3D" id="3.30.40.10">
    <property type="entry name" value="Zinc/RING finger domain, C3HC4 (zinc finger)"/>
    <property type="match status" value="2"/>
</dbReference>
<feature type="transmembrane region" description="Helical" evidence="15">
    <location>
        <begin position="20"/>
        <end position="40"/>
    </location>
</feature>
<accession>A0A5J5C346</accession>
<evidence type="ECO:0000256" key="1">
    <source>
        <dbReference type="ARBA" id="ARBA00000900"/>
    </source>
</evidence>
<dbReference type="InterPro" id="IPR001841">
    <property type="entry name" value="Znf_RING"/>
</dbReference>
<evidence type="ECO:0000256" key="10">
    <source>
        <dbReference type="ARBA" id="ARBA00022833"/>
    </source>
</evidence>
<evidence type="ECO:0000256" key="8">
    <source>
        <dbReference type="ARBA" id="ARBA00022771"/>
    </source>
</evidence>
<comment type="pathway">
    <text evidence="3">Protein modification; protein ubiquitination.</text>
</comment>
<evidence type="ECO:0000256" key="14">
    <source>
        <dbReference type="PROSITE-ProRule" id="PRU00175"/>
    </source>
</evidence>
<dbReference type="Pfam" id="PF13639">
    <property type="entry name" value="zf-RING_2"/>
    <property type="match status" value="2"/>
</dbReference>
<evidence type="ECO:0000313" key="18">
    <source>
        <dbReference type="Proteomes" id="UP000325577"/>
    </source>
</evidence>
<comment type="subcellular location">
    <subcellularLocation>
        <location evidence="2">Membrane</location>
        <topology evidence="2">Single-pass membrane protein</topology>
    </subcellularLocation>
</comment>
<evidence type="ECO:0000256" key="11">
    <source>
        <dbReference type="ARBA" id="ARBA00022989"/>
    </source>
</evidence>
<dbReference type="GO" id="GO:0016567">
    <property type="term" value="P:protein ubiquitination"/>
    <property type="evidence" value="ECO:0007669"/>
    <property type="project" value="UniProtKB-UniPathway"/>
</dbReference>
<keyword evidence="9" id="KW-0833">Ubl conjugation pathway</keyword>
<comment type="catalytic activity">
    <reaction evidence="1">
        <text>S-ubiquitinyl-[E2 ubiquitin-conjugating enzyme]-L-cysteine + [acceptor protein]-L-lysine = [E2 ubiquitin-conjugating enzyme]-L-cysteine + N(6)-ubiquitinyl-[acceptor protein]-L-lysine.</text>
        <dbReference type="EC" id="2.3.2.27"/>
    </reaction>
</comment>
<dbReference type="GO" id="GO:0016020">
    <property type="term" value="C:membrane"/>
    <property type="evidence" value="ECO:0007669"/>
    <property type="project" value="UniProtKB-SubCell"/>
</dbReference>
<comment type="similarity">
    <text evidence="13">Belongs to the RING-type zinc finger family. ATL subfamily.</text>
</comment>
<dbReference type="UniPathway" id="UPA00143"/>
<keyword evidence="7" id="KW-0479">Metal-binding</keyword>
<feature type="domain" description="RING-type" evidence="16">
    <location>
        <begin position="106"/>
        <end position="148"/>
    </location>
</feature>
<evidence type="ECO:0000259" key="16">
    <source>
        <dbReference type="PROSITE" id="PS50089"/>
    </source>
</evidence>
<dbReference type="GO" id="GO:0061630">
    <property type="term" value="F:ubiquitin protein ligase activity"/>
    <property type="evidence" value="ECO:0007669"/>
    <property type="project" value="UniProtKB-EC"/>
</dbReference>
<keyword evidence="6 15" id="KW-0812">Transmembrane</keyword>
<evidence type="ECO:0000256" key="4">
    <source>
        <dbReference type="ARBA" id="ARBA00012483"/>
    </source>
</evidence>
<dbReference type="SMART" id="SM00184">
    <property type="entry name" value="RING"/>
    <property type="match status" value="2"/>
</dbReference>
<dbReference type="PROSITE" id="PS50089">
    <property type="entry name" value="ZF_RING_2"/>
    <property type="match status" value="2"/>
</dbReference>
<feature type="domain" description="RING-type" evidence="16">
    <location>
        <begin position="272"/>
        <end position="314"/>
    </location>
</feature>
<proteinExistence type="inferred from homology"/>
<evidence type="ECO:0000313" key="17">
    <source>
        <dbReference type="EMBL" id="KAA8549708.1"/>
    </source>
</evidence>
<dbReference type="InterPro" id="IPR013083">
    <property type="entry name" value="Znf_RING/FYVE/PHD"/>
</dbReference>
<keyword evidence="11 15" id="KW-1133">Transmembrane helix</keyword>
<keyword evidence="8 14" id="KW-0863">Zinc-finger</keyword>
<evidence type="ECO:0000256" key="7">
    <source>
        <dbReference type="ARBA" id="ARBA00022723"/>
    </source>
</evidence>
<evidence type="ECO:0000256" key="2">
    <source>
        <dbReference type="ARBA" id="ARBA00004167"/>
    </source>
</evidence>
<dbReference type="OrthoDB" id="9984778at2759"/>
<keyword evidence="12 15" id="KW-0472">Membrane</keyword>
<protein>
    <recommendedName>
        <fullName evidence="4">RING-type E3 ubiquitin transferase</fullName>
        <ecNumber evidence="4">2.3.2.27</ecNumber>
    </recommendedName>
</protein>
<dbReference type="Proteomes" id="UP000325577">
    <property type="component" value="Linkage Group LG0"/>
</dbReference>
<sequence length="340" mass="38980">MPLSPASPPTSEALHWNPLVIASMGAVCTIFLLFSYYSILKLHNCSFLGMTLSRHRQQRQLLNGNSPDNPSLPFQSRGLGSYILQSLPIAQFKKNEEELRQSNTDCAVCLGEFEESEWLKHLPNCSHAFHVSCIDAWFQNHSNCPLCRSHVYDLAMQHEYSVSIRSCLQVQPHLQPANLYIGIRWSLPWWVLFAQSSSCSVTTGILKLPDCSFLGMTFSRNRQQRRLLNDNSPDDPSLRFQSRGLHSYILQSLPITQFKKNEEELRQSNTDCAVCLGEFEESEWLKHLPNCSHAFHVSCIDAWFQNNSNCPLCRSHVYDLAMQHEYSVSTYTLLETMRED</sequence>
<evidence type="ECO:0000256" key="3">
    <source>
        <dbReference type="ARBA" id="ARBA00004906"/>
    </source>
</evidence>
<evidence type="ECO:0000256" key="6">
    <source>
        <dbReference type="ARBA" id="ARBA00022692"/>
    </source>
</evidence>